<name>C0CRY4_BLAHS</name>
<proteinExistence type="predicted"/>
<reference evidence="1 2" key="1">
    <citation type="submission" date="2009-01" db="EMBL/GenBank/DDBJ databases">
        <authorList>
            <person name="Fulton L."/>
            <person name="Clifton S."/>
            <person name="Fulton B."/>
            <person name="Xu J."/>
            <person name="Minx P."/>
            <person name="Pepin K.H."/>
            <person name="Johnson M."/>
            <person name="Bhonagiri V."/>
            <person name="Nash W.E."/>
            <person name="Mardis E.R."/>
            <person name="Wilson R.K."/>
        </authorList>
    </citation>
    <scope>NUCLEOTIDE SEQUENCE [LARGE SCALE GENOMIC DNA]</scope>
    <source>
        <strain evidence="2">DSM 10507 / JCM 14656 / S5a33</strain>
    </source>
</reference>
<reference evidence="1 2" key="2">
    <citation type="submission" date="2009-02" db="EMBL/GenBank/DDBJ databases">
        <title>Draft genome sequence of Blautia hydrogenotrophica DSM 10507 (Ruminococcus hydrogenotrophicus DSM 10507).</title>
        <authorList>
            <person name="Sudarsanam P."/>
            <person name="Ley R."/>
            <person name="Guruge J."/>
            <person name="Turnbaugh P.J."/>
            <person name="Mahowald M."/>
            <person name="Liep D."/>
            <person name="Gordon J."/>
        </authorList>
    </citation>
    <scope>NUCLEOTIDE SEQUENCE [LARGE SCALE GENOMIC DNA]</scope>
    <source>
        <strain evidence="2">DSM 10507 / JCM 14656 / S5a33</strain>
    </source>
</reference>
<accession>C0CRY4</accession>
<evidence type="ECO:0000313" key="1">
    <source>
        <dbReference type="EMBL" id="EEG47470.1"/>
    </source>
</evidence>
<gene>
    <name evidence="1" type="ORF">RUMHYD_03650</name>
</gene>
<keyword evidence="2" id="KW-1185">Reference proteome</keyword>
<dbReference type="HOGENOM" id="CLU_587510_0_0_9"/>
<dbReference type="RefSeq" id="WP_005952193.1">
    <property type="nucleotide sequence ID" value="NZ_CP136423.1"/>
</dbReference>
<protein>
    <submittedName>
        <fullName evidence="1">Uncharacterized protein</fullName>
    </submittedName>
</protein>
<sequence length="465" mass="54714">MSKHPASVFDQMINDILNIPLGGQMLEECMPAGPSRRGAASRTKIMQKVPLRYRLIALGFIKKESLSQLNEKLSQEGCAQLYSRSLWEASLIFAFLNRLSYQEWKELQDICSSILDTNQSEENYFEKHITLSELERYLESNSQKDSADLRTEHLTQVLNQKISQLGSSKEDFRQFLDANLRSFSPVREKARYYFCKYLYFYLRQKIEDFLVSQNSSMNSTKALSELSVFKGITQLKRKKMSINEIRDFLMHTGISCREIFDSLNYFYFGYISLDWLEVLMEYYGNINALSDLQRQKLAESLRHYDPKLKKLSDQEILSLKLRQMQEEEDRLDSIYSLDGDSRGYQRNRSGENTVRKYIKGTLDIDRTTFICFLLFFNHSCLLPKELEITPERLNTILLECGFPKLTDKQPFDSFILSYLTSSTPEDLLMEEVTRYAQNEENFFFYNMYKDSKSYEQEYKKIMGLN</sequence>
<evidence type="ECO:0000313" key="2">
    <source>
        <dbReference type="Proteomes" id="UP000003100"/>
    </source>
</evidence>
<organism evidence="1 2">
    <name type="scientific">Blautia hydrogenotrophica (strain DSM 10507 / JCM 14656 / S5a33)</name>
    <name type="common">Ruminococcus hydrogenotrophicus</name>
    <dbReference type="NCBI Taxonomy" id="476272"/>
    <lineage>
        <taxon>Bacteria</taxon>
        <taxon>Bacillati</taxon>
        <taxon>Bacillota</taxon>
        <taxon>Clostridia</taxon>
        <taxon>Lachnospirales</taxon>
        <taxon>Lachnospiraceae</taxon>
        <taxon>Blautia</taxon>
    </lineage>
</organism>
<dbReference type="PATRIC" id="fig|476272.21.peg.329"/>
<dbReference type="EMBL" id="ACBZ01000194">
    <property type="protein sequence ID" value="EEG47470.1"/>
    <property type="molecule type" value="Genomic_DNA"/>
</dbReference>
<dbReference type="GeneID" id="86823412"/>
<dbReference type="AlphaFoldDB" id="C0CRY4"/>
<dbReference type="eggNOG" id="ENOG5030Z6B">
    <property type="taxonomic scope" value="Bacteria"/>
</dbReference>
<dbReference type="Proteomes" id="UP000003100">
    <property type="component" value="Unassembled WGS sequence"/>
</dbReference>
<comment type="caution">
    <text evidence="1">The sequence shown here is derived from an EMBL/GenBank/DDBJ whole genome shotgun (WGS) entry which is preliminary data.</text>
</comment>